<feature type="domain" description="Type II secretion system protein GspF" evidence="7">
    <location>
        <begin position="189"/>
        <end position="316"/>
    </location>
</feature>
<gene>
    <name evidence="8" type="ORF">SAMN05428998_10595</name>
</gene>
<dbReference type="PANTHER" id="PTHR35007:SF2">
    <property type="entry name" value="PILUS ASSEMBLE PROTEIN"/>
    <property type="match status" value="1"/>
</dbReference>
<dbReference type="Proteomes" id="UP000192917">
    <property type="component" value="Unassembled WGS sequence"/>
</dbReference>
<evidence type="ECO:0000313" key="9">
    <source>
        <dbReference type="Proteomes" id="UP000192917"/>
    </source>
</evidence>
<protein>
    <submittedName>
        <fullName evidence="8">Tight adherence protein C</fullName>
    </submittedName>
</protein>
<keyword evidence="9" id="KW-1185">Reference proteome</keyword>
<dbReference type="PANTHER" id="PTHR35007">
    <property type="entry name" value="INTEGRAL MEMBRANE PROTEIN-RELATED"/>
    <property type="match status" value="1"/>
</dbReference>
<keyword evidence="4 6" id="KW-1133">Transmembrane helix</keyword>
<feature type="transmembrane region" description="Helical" evidence="6">
    <location>
        <begin position="295"/>
        <end position="321"/>
    </location>
</feature>
<dbReference type="EMBL" id="FWZX01000005">
    <property type="protein sequence ID" value="SMF12522.1"/>
    <property type="molecule type" value="Genomic_DNA"/>
</dbReference>
<sequence>MSADAVRAQIEALLPAVLNSPLMLAAALLACLVTVGSIWVAFVERDPLPGRLKAIEARRSQLRSQALAARRRAGRTEEPGLMRKVVGHLKLLRSQAATAAQGKLLRAGWRSRDALVRFLFAKAISPIAAGGIAALLFYGLDLFHLSALGKLAGSTGFTLFGAYLPDLYVHNAFQKRSQALRLALPDGFDLLVICAEAGLSLDAALERVSREIAEAAPELADELGLTAVELSFLPERTKALENLAERVPLAGMRALINTLVQTERYGTPLSQSLRVLSAELRTERMMKAEEKAARLPVTLTLPMVLFIMPSLFIVLIGPAILRTIDALSRL</sequence>
<evidence type="ECO:0000313" key="8">
    <source>
        <dbReference type="EMBL" id="SMF12522.1"/>
    </source>
</evidence>
<dbReference type="PROSITE" id="PS51257">
    <property type="entry name" value="PROKAR_LIPOPROTEIN"/>
    <property type="match status" value="1"/>
</dbReference>
<comment type="subcellular location">
    <subcellularLocation>
        <location evidence="1">Cell membrane</location>
        <topology evidence="1">Multi-pass membrane protein</topology>
    </subcellularLocation>
</comment>
<dbReference type="AlphaFoldDB" id="A0A1Y6BI57"/>
<keyword evidence="2" id="KW-1003">Cell membrane</keyword>
<evidence type="ECO:0000256" key="1">
    <source>
        <dbReference type="ARBA" id="ARBA00004651"/>
    </source>
</evidence>
<evidence type="ECO:0000259" key="7">
    <source>
        <dbReference type="Pfam" id="PF00482"/>
    </source>
</evidence>
<proteinExistence type="predicted"/>
<organism evidence="8 9">
    <name type="scientific">Tistlia consotensis USBA 355</name>
    <dbReference type="NCBI Taxonomy" id="560819"/>
    <lineage>
        <taxon>Bacteria</taxon>
        <taxon>Pseudomonadati</taxon>
        <taxon>Pseudomonadota</taxon>
        <taxon>Alphaproteobacteria</taxon>
        <taxon>Rhodospirillales</taxon>
        <taxon>Rhodovibrionaceae</taxon>
        <taxon>Tistlia</taxon>
    </lineage>
</organism>
<dbReference type="Pfam" id="PF00482">
    <property type="entry name" value="T2SSF"/>
    <property type="match status" value="1"/>
</dbReference>
<evidence type="ECO:0000256" key="3">
    <source>
        <dbReference type="ARBA" id="ARBA00022692"/>
    </source>
</evidence>
<feature type="transmembrane region" description="Helical" evidence="6">
    <location>
        <begin position="22"/>
        <end position="43"/>
    </location>
</feature>
<accession>A0A1Y6BI57</accession>
<feature type="transmembrane region" description="Helical" evidence="6">
    <location>
        <begin position="151"/>
        <end position="169"/>
    </location>
</feature>
<dbReference type="STRING" id="560819.SAMN05428998_10595"/>
<keyword evidence="5 6" id="KW-0472">Membrane</keyword>
<evidence type="ECO:0000256" key="2">
    <source>
        <dbReference type="ARBA" id="ARBA00022475"/>
    </source>
</evidence>
<dbReference type="RefSeq" id="WP_085122111.1">
    <property type="nucleotide sequence ID" value="NZ_FWZX01000005.1"/>
</dbReference>
<name>A0A1Y6BI57_9PROT</name>
<dbReference type="InterPro" id="IPR018076">
    <property type="entry name" value="T2SS_GspF_dom"/>
</dbReference>
<evidence type="ECO:0000256" key="4">
    <source>
        <dbReference type="ARBA" id="ARBA00022989"/>
    </source>
</evidence>
<evidence type="ECO:0000256" key="6">
    <source>
        <dbReference type="SAM" id="Phobius"/>
    </source>
</evidence>
<evidence type="ECO:0000256" key="5">
    <source>
        <dbReference type="ARBA" id="ARBA00023136"/>
    </source>
</evidence>
<feature type="transmembrane region" description="Helical" evidence="6">
    <location>
        <begin position="114"/>
        <end position="139"/>
    </location>
</feature>
<keyword evidence="3 6" id="KW-0812">Transmembrane</keyword>
<dbReference type="GO" id="GO:0005886">
    <property type="term" value="C:plasma membrane"/>
    <property type="evidence" value="ECO:0007669"/>
    <property type="project" value="UniProtKB-SubCell"/>
</dbReference>
<reference evidence="8 9" key="1">
    <citation type="submission" date="2017-04" db="EMBL/GenBank/DDBJ databases">
        <authorList>
            <person name="Afonso C.L."/>
            <person name="Miller P.J."/>
            <person name="Scott M.A."/>
            <person name="Spackman E."/>
            <person name="Goraichik I."/>
            <person name="Dimitrov K.M."/>
            <person name="Suarez D.L."/>
            <person name="Swayne D.E."/>
        </authorList>
    </citation>
    <scope>NUCLEOTIDE SEQUENCE [LARGE SCALE GENOMIC DNA]</scope>
    <source>
        <strain evidence="8 9">USBA 355</strain>
    </source>
</reference>